<sequence length="392" mass="41793">MPSPTVAAATRPPQAEAGPSGAAGVKLTCRGLWKIFGEGGRRFLERHGGAPTSEQLAAGGLIGAVRDAGLEIHDGEVFVIMGLSGSGKSTFVRCLSRLIEPTAGELIFEGRDLLAASERELTEIRRHKMGMVFQHFALLPHLTVLGNVAFPLEVQGVGRAAREARALEVIELVGLKGRESYFPRELSGGQQQRVGIARSLAVEPEIWFLDEPFSALDPLIRREMQDEFLRLQRVLRKTIVFITHDFDEAIRLADRIAIMKDGRIVQIGRPEDLVTSPATQYVAEFTRDVSRAKVLSVRSVMSAVPESAGPESAGPESDGSGAAGGELAGELPAAARIGEVARRVLRAERPFAVVDEAGRVVGRLEPGQVLEVLAPGEAAPGPGGEGGVKAAQ</sequence>
<keyword evidence="4 7" id="KW-0067">ATP-binding</keyword>
<evidence type="ECO:0000256" key="7">
    <source>
        <dbReference type="RuleBase" id="RU369116"/>
    </source>
</evidence>
<dbReference type="InterPro" id="IPR027417">
    <property type="entry name" value="P-loop_NTPase"/>
</dbReference>
<dbReference type="InterPro" id="IPR003593">
    <property type="entry name" value="AAA+_ATPase"/>
</dbReference>
<feature type="region of interest" description="Disordered" evidence="8">
    <location>
        <begin position="305"/>
        <end position="326"/>
    </location>
</feature>
<dbReference type="GO" id="GO:0015418">
    <property type="term" value="F:ABC-type quaternary ammonium compound transporting activity"/>
    <property type="evidence" value="ECO:0007669"/>
    <property type="project" value="UniProtKB-EC"/>
</dbReference>
<proteinExistence type="inferred from homology"/>
<dbReference type="NCBIfam" id="TIGR01186">
    <property type="entry name" value="proV"/>
    <property type="match status" value="1"/>
</dbReference>
<dbReference type="InterPro" id="IPR005892">
    <property type="entry name" value="Gly-betaine_transp_ATP-bd"/>
</dbReference>
<evidence type="ECO:0000256" key="8">
    <source>
        <dbReference type="SAM" id="MobiDB-lite"/>
    </source>
</evidence>
<feature type="domain" description="ABC transporter" evidence="9">
    <location>
        <begin position="50"/>
        <end position="286"/>
    </location>
</feature>
<comment type="similarity">
    <text evidence="1 7">Belongs to the ABC transporter superfamily.</text>
</comment>
<accession>A0A1Y6C3Y1</accession>
<dbReference type="CDD" id="cd03294">
    <property type="entry name" value="ABC_Pro_Gly_Betaine"/>
    <property type="match status" value="1"/>
</dbReference>
<dbReference type="InterPro" id="IPR017871">
    <property type="entry name" value="ABC_transporter-like_CS"/>
</dbReference>
<protein>
    <recommendedName>
        <fullName evidence="7">Quaternary amine transport ATP-binding protein</fullName>
        <ecNumber evidence="7">7.6.2.9</ecNumber>
    </recommendedName>
</protein>
<keyword evidence="7" id="KW-0997">Cell inner membrane</keyword>
<name>A0A1Y6C3Y1_9PROT</name>
<dbReference type="GO" id="GO:0005524">
    <property type="term" value="F:ATP binding"/>
    <property type="evidence" value="ECO:0007669"/>
    <property type="project" value="UniProtKB-UniRule"/>
</dbReference>
<feature type="compositionally biased region" description="Gly residues" evidence="8">
    <location>
        <begin position="381"/>
        <end position="392"/>
    </location>
</feature>
<dbReference type="Pfam" id="PF00005">
    <property type="entry name" value="ABC_tran"/>
    <property type="match status" value="1"/>
</dbReference>
<comment type="subunit">
    <text evidence="6">The complex is probably composed of two ATP-binding proteins (TmoW), two transmembrane proteins (TmoV) and a solute-binding protein (TmoX).</text>
</comment>
<dbReference type="Proteomes" id="UP000192917">
    <property type="component" value="Unassembled WGS sequence"/>
</dbReference>
<dbReference type="PANTHER" id="PTHR43869">
    <property type="entry name" value="GLYCINE BETAINE/PROLINE BETAINE TRANSPORT SYSTEM ATP-BINDING PROTEIN PROV"/>
    <property type="match status" value="1"/>
</dbReference>
<comment type="catalytic activity">
    <reaction evidence="5">
        <text>a quaternary ammonium(out) + ATP + H2O = a quaternary ammonium(in) + ADP + phosphate + H(+)</text>
        <dbReference type="Rhea" id="RHEA:11036"/>
        <dbReference type="ChEBI" id="CHEBI:15377"/>
        <dbReference type="ChEBI" id="CHEBI:15378"/>
        <dbReference type="ChEBI" id="CHEBI:30616"/>
        <dbReference type="ChEBI" id="CHEBI:35267"/>
        <dbReference type="ChEBI" id="CHEBI:43474"/>
        <dbReference type="ChEBI" id="CHEBI:456216"/>
        <dbReference type="EC" id="7.6.2.9"/>
    </reaction>
    <physiologicalReaction direction="left-to-right" evidence="5">
        <dbReference type="Rhea" id="RHEA:11037"/>
    </physiologicalReaction>
</comment>
<dbReference type="FunFam" id="3.40.50.300:FF:000201">
    <property type="entry name" value="Glycine betaine/L-proline ABC transporter ATP-binding protein"/>
    <property type="match status" value="1"/>
</dbReference>
<evidence type="ECO:0000256" key="1">
    <source>
        <dbReference type="ARBA" id="ARBA00005417"/>
    </source>
</evidence>
<comment type="subcellular location">
    <subcellularLocation>
        <location evidence="7">Cell inner membrane</location>
        <topology evidence="7">Peripheral membrane protein</topology>
    </subcellularLocation>
</comment>
<keyword evidence="7" id="KW-1003">Cell membrane</keyword>
<dbReference type="STRING" id="560819.SAMN05428998_11235"/>
<evidence type="ECO:0000256" key="2">
    <source>
        <dbReference type="ARBA" id="ARBA00022448"/>
    </source>
</evidence>
<comment type="subunit">
    <text evidence="7">The complex is probably composed of two ATP-binding proteins, two transmembrane proteins and a solute-binding protein.</text>
</comment>
<evidence type="ECO:0000313" key="11">
    <source>
        <dbReference type="Proteomes" id="UP000192917"/>
    </source>
</evidence>
<evidence type="ECO:0000256" key="3">
    <source>
        <dbReference type="ARBA" id="ARBA00022741"/>
    </source>
</evidence>
<evidence type="ECO:0000256" key="6">
    <source>
        <dbReference type="ARBA" id="ARBA00061968"/>
    </source>
</evidence>
<feature type="compositionally biased region" description="Low complexity" evidence="8">
    <location>
        <begin position="309"/>
        <end position="320"/>
    </location>
</feature>
<dbReference type="PROSITE" id="PS00211">
    <property type="entry name" value="ABC_TRANSPORTER_1"/>
    <property type="match status" value="1"/>
</dbReference>
<dbReference type="InterPro" id="IPR051921">
    <property type="entry name" value="ABC_osmolyte_uptake_ATP-bind"/>
</dbReference>
<keyword evidence="11" id="KW-1185">Reference proteome</keyword>
<dbReference type="GO" id="GO:0005886">
    <property type="term" value="C:plasma membrane"/>
    <property type="evidence" value="ECO:0007669"/>
    <property type="project" value="UniProtKB-SubCell"/>
</dbReference>
<organism evidence="10 11">
    <name type="scientific">Tistlia consotensis USBA 355</name>
    <dbReference type="NCBI Taxonomy" id="560819"/>
    <lineage>
        <taxon>Bacteria</taxon>
        <taxon>Pseudomonadati</taxon>
        <taxon>Pseudomonadota</taxon>
        <taxon>Alphaproteobacteria</taxon>
        <taxon>Rhodospirillales</taxon>
        <taxon>Rhodovibrionaceae</taxon>
        <taxon>Tistlia</taxon>
    </lineage>
</organism>
<feature type="region of interest" description="Disordered" evidence="8">
    <location>
        <begin position="373"/>
        <end position="392"/>
    </location>
</feature>
<keyword evidence="2 7" id="KW-0813">Transport</keyword>
<dbReference type="SUPFAM" id="SSF52540">
    <property type="entry name" value="P-loop containing nucleoside triphosphate hydrolases"/>
    <property type="match status" value="1"/>
</dbReference>
<dbReference type="PROSITE" id="PS50893">
    <property type="entry name" value="ABC_TRANSPORTER_2"/>
    <property type="match status" value="1"/>
</dbReference>
<dbReference type="AlphaFoldDB" id="A0A1Y6C3Y1"/>
<evidence type="ECO:0000313" key="10">
    <source>
        <dbReference type="EMBL" id="SMF36023.1"/>
    </source>
</evidence>
<dbReference type="PANTHER" id="PTHR43869:SF1">
    <property type="entry name" value="GLYCINE BETAINE_PROLINE BETAINE TRANSPORT SYSTEM ATP-BINDING PROTEIN PROV"/>
    <property type="match status" value="1"/>
</dbReference>
<dbReference type="GO" id="GO:0006970">
    <property type="term" value="P:response to osmotic stress"/>
    <property type="evidence" value="ECO:0007669"/>
    <property type="project" value="UniProtKB-ARBA"/>
</dbReference>
<evidence type="ECO:0000256" key="4">
    <source>
        <dbReference type="ARBA" id="ARBA00022840"/>
    </source>
</evidence>
<feature type="region of interest" description="Disordered" evidence="8">
    <location>
        <begin position="1"/>
        <end position="22"/>
    </location>
</feature>
<dbReference type="SMART" id="SM00382">
    <property type="entry name" value="AAA"/>
    <property type="match status" value="1"/>
</dbReference>
<dbReference type="Gene3D" id="3.40.50.300">
    <property type="entry name" value="P-loop containing nucleotide triphosphate hydrolases"/>
    <property type="match status" value="1"/>
</dbReference>
<dbReference type="EMBL" id="FWZX01000012">
    <property type="protein sequence ID" value="SMF36023.1"/>
    <property type="molecule type" value="Genomic_DNA"/>
</dbReference>
<dbReference type="GO" id="GO:0006865">
    <property type="term" value="P:amino acid transport"/>
    <property type="evidence" value="ECO:0007669"/>
    <property type="project" value="UniProtKB-UniRule"/>
</dbReference>
<evidence type="ECO:0000259" key="9">
    <source>
        <dbReference type="PROSITE" id="PS50893"/>
    </source>
</evidence>
<dbReference type="GO" id="GO:0031460">
    <property type="term" value="P:glycine betaine transport"/>
    <property type="evidence" value="ECO:0007669"/>
    <property type="project" value="InterPro"/>
</dbReference>
<keyword evidence="7" id="KW-0472">Membrane</keyword>
<reference evidence="10 11" key="1">
    <citation type="submission" date="2017-04" db="EMBL/GenBank/DDBJ databases">
        <authorList>
            <person name="Afonso C.L."/>
            <person name="Miller P.J."/>
            <person name="Scott M.A."/>
            <person name="Spackman E."/>
            <person name="Goraichik I."/>
            <person name="Dimitrov K.M."/>
            <person name="Suarez D.L."/>
            <person name="Swayne D.E."/>
        </authorList>
    </citation>
    <scope>NUCLEOTIDE SEQUENCE [LARGE SCALE GENOMIC DNA]</scope>
    <source>
        <strain evidence="10 11">USBA 355</strain>
    </source>
</reference>
<dbReference type="EC" id="7.6.2.9" evidence="7"/>
<keyword evidence="3 7" id="KW-0547">Nucleotide-binding</keyword>
<dbReference type="RefSeq" id="WP_085123572.1">
    <property type="nucleotide sequence ID" value="NZ_FWZX01000012.1"/>
</dbReference>
<gene>
    <name evidence="10" type="ORF">SAMN05428998_11235</name>
</gene>
<dbReference type="GO" id="GO:0016887">
    <property type="term" value="F:ATP hydrolysis activity"/>
    <property type="evidence" value="ECO:0007669"/>
    <property type="project" value="UniProtKB-UniRule"/>
</dbReference>
<dbReference type="InterPro" id="IPR003439">
    <property type="entry name" value="ABC_transporter-like_ATP-bd"/>
</dbReference>
<evidence type="ECO:0000256" key="5">
    <source>
        <dbReference type="ARBA" id="ARBA00051811"/>
    </source>
</evidence>